<dbReference type="PROSITE" id="PS50297">
    <property type="entry name" value="ANK_REP_REGION"/>
    <property type="match status" value="1"/>
</dbReference>
<proteinExistence type="predicted"/>
<feature type="compositionally biased region" description="Basic residues" evidence="4">
    <location>
        <begin position="817"/>
        <end position="828"/>
    </location>
</feature>
<keyword evidence="2 3" id="KW-0040">ANK repeat</keyword>
<evidence type="ECO:0000256" key="4">
    <source>
        <dbReference type="SAM" id="MobiDB-lite"/>
    </source>
</evidence>
<reference evidence="7" key="2">
    <citation type="submission" date="2010-05" db="EMBL/GenBank/DDBJ databases">
        <title>The genome sequence of Magnaporthe poae strain ATCC 64411.</title>
        <authorList>
            <person name="Ma L.-J."/>
            <person name="Dead R."/>
            <person name="Young S."/>
            <person name="Zeng Q."/>
            <person name="Koehrsen M."/>
            <person name="Alvarado L."/>
            <person name="Berlin A."/>
            <person name="Chapman S.B."/>
            <person name="Chen Z."/>
            <person name="Freedman E."/>
            <person name="Gellesch M."/>
            <person name="Goldberg J."/>
            <person name="Griggs A."/>
            <person name="Gujja S."/>
            <person name="Heilman E.R."/>
            <person name="Heiman D."/>
            <person name="Hepburn T."/>
            <person name="Howarth C."/>
            <person name="Jen D."/>
            <person name="Larson L."/>
            <person name="Mehta T."/>
            <person name="Neiman D."/>
            <person name="Pearson M."/>
            <person name="Roberts A."/>
            <person name="Saif S."/>
            <person name="Shea T."/>
            <person name="Shenoy N."/>
            <person name="Sisk P."/>
            <person name="Stolte C."/>
            <person name="Sykes S."/>
            <person name="Walk T."/>
            <person name="White J."/>
            <person name="Yandava C."/>
            <person name="Haas B."/>
            <person name="Nusbaum C."/>
            <person name="Birren B."/>
        </authorList>
    </citation>
    <scope>NUCLEOTIDE SEQUENCE [LARGE SCALE GENOMIC DNA]</scope>
    <source>
        <strain evidence="7">ATCC 64411 / 73-15</strain>
    </source>
</reference>
<feature type="region of interest" description="Disordered" evidence="4">
    <location>
        <begin position="861"/>
        <end position="904"/>
    </location>
</feature>
<feature type="region of interest" description="Disordered" evidence="4">
    <location>
        <begin position="418"/>
        <end position="445"/>
    </location>
</feature>
<reference evidence="5" key="1">
    <citation type="submission" date="2010-05" db="EMBL/GenBank/DDBJ databases">
        <title>The Genome Sequence of Magnaporthe poae strain ATCC 64411.</title>
        <authorList>
            <consortium name="The Broad Institute Genome Sequencing Platform"/>
            <consortium name="Broad Institute Genome Sequencing Center for Infectious Disease"/>
            <person name="Ma L.-J."/>
            <person name="Dead R."/>
            <person name="Young S."/>
            <person name="Zeng Q."/>
            <person name="Koehrsen M."/>
            <person name="Alvarado L."/>
            <person name="Berlin A."/>
            <person name="Chapman S.B."/>
            <person name="Chen Z."/>
            <person name="Freedman E."/>
            <person name="Gellesch M."/>
            <person name="Goldberg J."/>
            <person name="Griggs A."/>
            <person name="Gujja S."/>
            <person name="Heilman E.R."/>
            <person name="Heiman D."/>
            <person name="Hepburn T."/>
            <person name="Howarth C."/>
            <person name="Jen D."/>
            <person name="Larson L."/>
            <person name="Mehta T."/>
            <person name="Neiman D."/>
            <person name="Pearson M."/>
            <person name="Roberts A."/>
            <person name="Saif S."/>
            <person name="Shea T."/>
            <person name="Shenoy N."/>
            <person name="Sisk P."/>
            <person name="Stolte C."/>
            <person name="Sykes S."/>
            <person name="Walk T."/>
            <person name="White J."/>
            <person name="Yandava C."/>
            <person name="Haas B."/>
            <person name="Nusbaum C."/>
            <person name="Birren B."/>
        </authorList>
    </citation>
    <scope>NUCLEOTIDE SEQUENCE</scope>
    <source>
        <strain evidence="5">ATCC 64411</strain>
    </source>
</reference>
<dbReference type="SUPFAM" id="SSF48403">
    <property type="entry name" value="Ankyrin repeat"/>
    <property type="match status" value="2"/>
</dbReference>
<dbReference type="PROSITE" id="PS50088">
    <property type="entry name" value="ANK_REPEAT"/>
    <property type="match status" value="3"/>
</dbReference>
<gene>
    <name evidence="5" type="ORF">MAPG_10477</name>
</gene>
<protein>
    <submittedName>
        <fullName evidence="5 6">Uncharacterized protein</fullName>
    </submittedName>
</protein>
<evidence type="ECO:0000313" key="5">
    <source>
        <dbReference type="EMBL" id="KLU90625.1"/>
    </source>
</evidence>
<feature type="repeat" description="ANK" evidence="3">
    <location>
        <begin position="471"/>
        <end position="503"/>
    </location>
</feature>
<reference evidence="6" key="5">
    <citation type="submission" date="2015-06" db="UniProtKB">
        <authorList>
            <consortium name="EnsemblFungi"/>
        </authorList>
    </citation>
    <scope>IDENTIFICATION</scope>
    <source>
        <strain evidence="6">ATCC 64411</strain>
    </source>
</reference>
<feature type="compositionally biased region" description="Polar residues" evidence="4">
    <location>
        <begin position="893"/>
        <end position="904"/>
    </location>
</feature>
<organism evidence="6 7">
    <name type="scientific">Magnaporthiopsis poae (strain ATCC 64411 / 73-15)</name>
    <name type="common">Kentucky bluegrass fungus</name>
    <name type="synonym">Magnaporthe poae</name>
    <dbReference type="NCBI Taxonomy" id="644358"/>
    <lineage>
        <taxon>Eukaryota</taxon>
        <taxon>Fungi</taxon>
        <taxon>Dikarya</taxon>
        <taxon>Ascomycota</taxon>
        <taxon>Pezizomycotina</taxon>
        <taxon>Sordariomycetes</taxon>
        <taxon>Sordariomycetidae</taxon>
        <taxon>Magnaporthales</taxon>
        <taxon>Magnaporthaceae</taxon>
        <taxon>Magnaporthiopsis</taxon>
    </lineage>
</organism>
<dbReference type="InterPro" id="IPR002110">
    <property type="entry name" value="Ankyrin_rpt"/>
</dbReference>
<feature type="repeat" description="ANK" evidence="3">
    <location>
        <begin position="197"/>
        <end position="229"/>
    </location>
</feature>
<dbReference type="SMART" id="SM00248">
    <property type="entry name" value="ANK"/>
    <property type="match status" value="11"/>
</dbReference>
<dbReference type="Pfam" id="PF12796">
    <property type="entry name" value="Ank_2"/>
    <property type="match status" value="3"/>
</dbReference>
<evidence type="ECO:0000256" key="3">
    <source>
        <dbReference type="PROSITE-ProRule" id="PRU00023"/>
    </source>
</evidence>
<dbReference type="EMBL" id="GL876975">
    <property type="protein sequence ID" value="KLU90625.1"/>
    <property type="molecule type" value="Genomic_DNA"/>
</dbReference>
<dbReference type="VEuPathDB" id="FungiDB:MAPG_10477"/>
<feature type="region of interest" description="Disordered" evidence="4">
    <location>
        <begin position="225"/>
        <end position="255"/>
    </location>
</feature>
<feature type="region of interest" description="Disordered" evidence="4">
    <location>
        <begin position="800"/>
        <end position="847"/>
    </location>
</feature>
<dbReference type="AlphaFoldDB" id="A0A0C4ECP5"/>
<name>A0A0C4ECP5_MAGP6</name>
<dbReference type="InterPro" id="IPR036770">
    <property type="entry name" value="Ankyrin_rpt-contain_sf"/>
</dbReference>
<sequence length="904" mass="98036">MHDELRKCAAALSPKDDQQWLALLQVTAQVLGHGTISKRLSAELVALSLGVARESWSTDALHGAIEYGDDEAIEDLLKDEDLTKQLDSGHKPRWTAMHAAADRGSLQLVARLWGAEFRESVNVPCPDPDCCTLVFVACSRGFAYIAEFLVSKRAHLEDYSGPLDQTALHAASRHHGHWSTTTMLIDNKAAITSADASGNSALHLTIEKGHVRVAERLVDAFPDIPAASDASQTSDRSNAITPQSEEEGSVTPIHEDLPVRYRRLMAAFGMFEGRGGHNAMSTKRDNRLAPLNRANLAGVSAPFAAANRDLLTVGRRPLERRADPSLVDDRSRLPIHMAAEAGSVSLIIDLLDKGTEMKHGLAAIPLHSSCYRDANGRTALSAGMCRRPLTGGRVPHESPRQEGMGSRACLCGALRPPRRRKAPARHGMPRRTARKPPAARRLSPLRYPGGQARMAEMLLLRETTPVITNPKGKDALFAAVEAEELDTFRLLIDLGADMEAEGLDGSTILTRAMFLKHTALVRLLFERGVKLRLRWHSYDSLLGFSDGFSIPPITSLLLGHGFRGTTKDATSPQGSECAEFLEVMLRNRAVAASIDHQQPGLGTPLQAAVAAPARSRDMAKMLLKHGADAEIIAGRFGTTLNAACAAANLEVVEDLVDILPKEVITSTTGKYGTAIQSAIVGCRDRGPTETTIEILDLLAAKGCSALGKGGFYHTALHAAIYFSPPEVIDWIVKKNQKVIFAIHCAAVSKDEKIMAKALSHWSDYPDADVVTKHTDVDGWTPLRWACRQGNREIVEALLGARGGPRGPDAPLMDGPPHRHPERRHRRRVPSATFAGKAAGRDHGPPDGLYYKAAINQCRGRYGHSAQDAEPVRAHDGTAPRGRGHVQRSEGQTKSKTNQSDANEF</sequence>
<dbReference type="PANTHER" id="PTHR24198">
    <property type="entry name" value="ANKYRIN REPEAT AND PROTEIN KINASE DOMAIN-CONTAINING PROTEIN"/>
    <property type="match status" value="1"/>
</dbReference>
<reference evidence="6" key="4">
    <citation type="journal article" date="2015" name="G3 (Bethesda)">
        <title>Genome sequences of three phytopathogenic species of the Magnaporthaceae family of fungi.</title>
        <authorList>
            <person name="Okagaki L.H."/>
            <person name="Nunes C.C."/>
            <person name="Sailsbery J."/>
            <person name="Clay B."/>
            <person name="Brown D."/>
            <person name="John T."/>
            <person name="Oh Y."/>
            <person name="Young N."/>
            <person name="Fitzgerald M."/>
            <person name="Haas B.J."/>
            <person name="Zeng Q."/>
            <person name="Young S."/>
            <person name="Adiconis X."/>
            <person name="Fan L."/>
            <person name="Levin J.Z."/>
            <person name="Mitchell T.K."/>
            <person name="Okubara P.A."/>
            <person name="Farman M.L."/>
            <person name="Kohn L.M."/>
            <person name="Birren B."/>
            <person name="Ma L.-J."/>
            <person name="Dean R.A."/>
        </authorList>
    </citation>
    <scope>NUCLEOTIDE SEQUENCE</scope>
    <source>
        <strain evidence="6">ATCC 64411 / 73-15</strain>
    </source>
</reference>
<evidence type="ECO:0000313" key="6">
    <source>
        <dbReference type="EnsemblFungi" id="MAPG_10477T0"/>
    </source>
</evidence>
<feature type="repeat" description="ANK" evidence="3">
    <location>
        <begin position="777"/>
        <end position="798"/>
    </location>
</feature>
<reference evidence="5" key="3">
    <citation type="submission" date="2011-03" db="EMBL/GenBank/DDBJ databases">
        <title>Annotation of Magnaporthe poae ATCC 64411.</title>
        <authorList>
            <person name="Ma L.-J."/>
            <person name="Dead R."/>
            <person name="Young S.K."/>
            <person name="Zeng Q."/>
            <person name="Gargeya S."/>
            <person name="Fitzgerald M."/>
            <person name="Haas B."/>
            <person name="Abouelleil A."/>
            <person name="Alvarado L."/>
            <person name="Arachchi H.M."/>
            <person name="Berlin A."/>
            <person name="Brown A."/>
            <person name="Chapman S.B."/>
            <person name="Chen Z."/>
            <person name="Dunbar C."/>
            <person name="Freedman E."/>
            <person name="Gearin G."/>
            <person name="Gellesch M."/>
            <person name="Goldberg J."/>
            <person name="Griggs A."/>
            <person name="Gujja S."/>
            <person name="Heiman D."/>
            <person name="Howarth C."/>
            <person name="Larson L."/>
            <person name="Lui A."/>
            <person name="MacDonald P.J.P."/>
            <person name="Mehta T."/>
            <person name="Montmayeur A."/>
            <person name="Murphy C."/>
            <person name="Neiman D."/>
            <person name="Pearson M."/>
            <person name="Priest M."/>
            <person name="Roberts A."/>
            <person name="Saif S."/>
            <person name="Shea T."/>
            <person name="Shenoy N."/>
            <person name="Sisk P."/>
            <person name="Stolte C."/>
            <person name="Sykes S."/>
            <person name="Yandava C."/>
            <person name="Wortman J."/>
            <person name="Nusbaum C."/>
            <person name="Birren B."/>
        </authorList>
    </citation>
    <scope>NUCLEOTIDE SEQUENCE</scope>
    <source>
        <strain evidence="5">ATCC 64411</strain>
    </source>
</reference>
<keyword evidence="1" id="KW-0677">Repeat</keyword>
<dbReference type="EMBL" id="ADBL01002343">
    <property type="status" value="NOT_ANNOTATED_CDS"/>
    <property type="molecule type" value="Genomic_DNA"/>
</dbReference>
<keyword evidence="7" id="KW-1185">Reference proteome</keyword>
<dbReference type="Proteomes" id="UP000011715">
    <property type="component" value="Unassembled WGS sequence"/>
</dbReference>
<evidence type="ECO:0000256" key="2">
    <source>
        <dbReference type="ARBA" id="ARBA00023043"/>
    </source>
</evidence>
<dbReference type="OrthoDB" id="341259at2759"/>
<evidence type="ECO:0000256" key="1">
    <source>
        <dbReference type="ARBA" id="ARBA00022737"/>
    </source>
</evidence>
<dbReference type="PANTHER" id="PTHR24198:SF165">
    <property type="entry name" value="ANKYRIN REPEAT-CONTAINING PROTEIN-RELATED"/>
    <property type="match status" value="1"/>
</dbReference>
<feature type="compositionally biased region" description="Polar residues" evidence="4">
    <location>
        <begin position="229"/>
        <end position="243"/>
    </location>
</feature>
<evidence type="ECO:0000313" key="7">
    <source>
        <dbReference type="Proteomes" id="UP000011715"/>
    </source>
</evidence>
<accession>A0A0C4ECP5</accession>
<feature type="compositionally biased region" description="Basic residues" evidence="4">
    <location>
        <begin position="418"/>
        <end position="438"/>
    </location>
</feature>
<dbReference type="EnsemblFungi" id="MAPG_10477T0">
    <property type="protein sequence ID" value="MAPG_10477T0"/>
    <property type="gene ID" value="MAPG_10477"/>
</dbReference>
<dbReference type="eggNOG" id="KOG4177">
    <property type="taxonomic scope" value="Eukaryota"/>
</dbReference>
<dbReference type="Gene3D" id="1.25.40.20">
    <property type="entry name" value="Ankyrin repeat-containing domain"/>
    <property type="match status" value="4"/>
</dbReference>
<dbReference type="STRING" id="644358.A0A0C4ECP5"/>